<evidence type="ECO:0000313" key="3">
    <source>
        <dbReference type="Proteomes" id="UP000289784"/>
    </source>
</evidence>
<dbReference type="PANTHER" id="PTHR38684:SF1">
    <property type="entry name" value="PROTEIN AMPE"/>
    <property type="match status" value="1"/>
</dbReference>
<keyword evidence="3" id="KW-1185">Reference proteome</keyword>
<dbReference type="InterPro" id="IPR052966">
    <property type="entry name" value="Beta-lactamase_Reg"/>
</dbReference>
<dbReference type="GO" id="GO:0046677">
    <property type="term" value="P:response to antibiotic"/>
    <property type="evidence" value="ECO:0007669"/>
    <property type="project" value="TreeGrafter"/>
</dbReference>
<feature type="transmembrane region" description="Helical" evidence="1">
    <location>
        <begin position="275"/>
        <end position="296"/>
    </location>
</feature>
<evidence type="ECO:0008006" key="4">
    <source>
        <dbReference type="Google" id="ProtNLM"/>
    </source>
</evidence>
<evidence type="ECO:0000313" key="2">
    <source>
        <dbReference type="EMBL" id="RXR03530.1"/>
    </source>
</evidence>
<dbReference type="OrthoDB" id="9811967at2"/>
<dbReference type="RefSeq" id="WP_129471842.1">
    <property type="nucleotide sequence ID" value="NZ_SAWZ01000007.1"/>
</dbReference>
<sequence>MSLTLLAVVTALVLGHLAHAPLERLRRFGWYARWLRGLDVQAGRSAFWRGRHGVLLAVAVPVLLVALLAWLLRGWLLGVPGALFAIAVLVYAWGPRDLDVDVEAVLEADDTATRQAAVARLWPEASVPLSDGPALVGAVFRSALQRWFGVMFWFLLLGPAGALLYRLLAVSAHGVEGASMPGGHRAGAAWWCAVLDWPVAMLMGWTLALVGNFDAVVGAWRGTGSQGHGLQATFLDAAARASVRSELEAEAEDYTDEGLVPAISELPELRDAMSLVWRILLLWLAVLALFVIAGWVS</sequence>
<feature type="transmembrane region" description="Helical" evidence="1">
    <location>
        <begin position="147"/>
        <end position="168"/>
    </location>
</feature>
<feature type="transmembrane region" description="Helical" evidence="1">
    <location>
        <begin position="76"/>
        <end position="94"/>
    </location>
</feature>
<dbReference type="GO" id="GO:0005886">
    <property type="term" value="C:plasma membrane"/>
    <property type="evidence" value="ECO:0007669"/>
    <property type="project" value="TreeGrafter"/>
</dbReference>
<dbReference type="EMBL" id="SAWZ01000007">
    <property type="protein sequence ID" value="RXR03530.1"/>
    <property type="molecule type" value="Genomic_DNA"/>
</dbReference>
<accession>A0A4Q1JTU9</accession>
<gene>
    <name evidence="2" type="ORF">EPA99_13955</name>
</gene>
<evidence type="ECO:0000256" key="1">
    <source>
        <dbReference type="SAM" id="Phobius"/>
    </source>
</evidence>
<proteinExistence type="predicted"/>
<reference evidence="2 3" key="1">
    <citation type="submission" date="2019-01" db="EMBL/GenBank/DDBJ databases">
        <title>Pseudoxanthomonas composti sp. nov., isolated from compost.</title>
        <authorList>
            <person name="Yang G."/>
        </authorList>
    </citation>
    <scope>NUCLEOTIDE SEQUENCE [LARGE SCALE GENOMIC DNA]</scope>
    <source>
        <strain evidence="2 3">GSS15</strain>
    </source>
</reference>
<protein>
    <recommendedName>
        <fullName evidence="4">Beta-lactamase induction protein</fullName>
    </recommendedName>
</protein>
<keyword evidence="1" id="KW-0812">Transmembrane</keyword>
<keyword evidence="1" id="KW-0472">Membrane</keyword>
<organism evidence="2 3">
    <name type="scientific">Pseudoxanthomonas composti</name>
    <dbReference type="NCBI Taxonomy" id="2137479"/>
    <lineage>
        <taxon>Bacteria</taxon>
        <taxon>Pseudomonadati</taxon>
        <taxon>Pseudomonadota</taxon>
        <taxon>Gammaproteobacteria</taxon>
        <taxon>Lysobacterales</taxon>
        <taxon>Lysobacteraceae</taxon>
        <taxon>Pseudoxanthomonas</taxon>
    </lineage>
</organism>
<dbReference type="Proteomes" id="UP000289784">
    <property type="component" value="Unassembled WGS sequence"/>
</dbReference>
<dbReference type="PANTHER" id="PTHR38684">
    <property type="entry name" value="PROTEIN AMPE"/>
    <property type="match status" value="1"/>
</dbReference>
<name>A0A4Q1JTU9_9GAMM</name>
<comment type="caution">
    <text evidence="2">The sequence shown here is derived from an EMBL/GenBank/DDBJ whole genome shotgun (WGS) entry which is preliminary data.</text>
</comment>
<dbReference type="AlphaFoldDB" id="A0A4Q1JTU9"/>
<feature type="transmembrane region" description="Helical" evidence="1">
    <location>
        <begin position="188"/>
        <end position="210"/>
    </location>
</feature>
<keyword evidence="1" id="KW-1133">Transmembrane helix</keyword>
<feature type="transmembrane region" description="Helical" evidence="1">
    <location>
        <begin position="53"/>
        <end position="71"/>
    </location>
</feature>